<keyword evidence="4" id="KW-0949">S-adenosyl-L-methionine</keyword>
<dbReference type="PROSITE" id="PS51675">
    <property type="entry name" value="SAM_MT_TRM10"/>
    <property type="match status" value="1"/>
</dbReference>
<dbReference type="PANTHER" id="PTHR13563:SF13">
    <property type="entry name" value="TRNA METHYLTRANSFERASE 10 HOMOLOG A"/>
    <property type="match status" value="1"/>
</dbReference>
<dbReference type="EMBL" id="LN877951">
    <property type="protein sequence ID" value="CUV06040.1"/>
    <property type="molecule type" value="Genomic_DNA"/>
</dbReference>
<accession>A0A0S4TF11</accession>
<gene>
    <name evidence="7" type="ORF">CHUDEA5_500</name>
    <name evidence="8" type="ORF">GY17_00002930</name>
</gene>
<comment type="catalytic activity">
    <reaction evidence="5">
        <text>guanosine(9) in tRNA + S-adenosyl-L-methionine = N(1)-methylguanosine(9) in tRNA + S-adenosyl-L-homocysteine + H(+)</text>
        <dbReference type="Rhea" id="RHEA:43156"/>
        <dbReference type="Rhea" id="RHEA-COMP:10367"/>
        <dbReference type="Rhea" id="RHEA-COMP:10368"/>
        <dbReference type="ChEBI" id="CHEBI:15378"/>
        <dbReference type="ChEBI" id="CHEBI:57856"/>
        <dbReference type="ChEBI" id="CHEBI:59789"/>
        <dbReference type="ChEBI" id="CHEBI:73542"/>
        <dbReference type="ChEBI" id="CHEBI:74269"/>
        <dbReference type="EC" id="2.1.1.221"/>
    </reaction>
</comment>
<evidence type="ECO:0000256" key="4">
    <source>
        <dbReference type="ARBA" id="ARBA00022691"/>
    </source>
</evidence>
<dbReference type="EC" id="2.1.1.221" evidence="1"/>
<dbReference type="PANTHER" id="PTHR13563">
    <property type="entry name" value="TRNA (GUANINE-9-) METHYLTRANSFERASE"/>
    <property type="match status" value="1"/>
</dbReference>
<evidence type="ECO:0000313" key="9">
    <source>
        <dbReference type="Proteomes" id="UP001429100"/>
    </source>
</evidence>
<dbReference type="GO" id="GO:0002939">
    <property type="term" value="P:tRNA N1-guanine methylation"/>
    <property type="evidence" value="ECO:0007669"/>
    <property type="project" value="TreeGrafter"/>
</dbReference>
<protein>
    <recommendedName>
        <fullName evidence="1">tRNA (guanine(9)-N(1))-methyltransferase</fullName>
        <ecNumber evidence="1">2.1.1.221</ecNumber>
    </recommendedName>
</protein>
<evidence type="ECO:0000256" key="2">
    <source>
        <dbReference type="ARBA" id="ARBA00022603"/>
    </source>
</evidence>
<dbReference type="VEuPathDB" id="CryptoDB:Chro.50343"/>
<evidence type="ECO:0000256" key="1">
    <source>
        <dbReference type="ARBA" id="ARBA00012797"/>
    </source>
</evidence>
<evidence type="ECO:0000313" key="7">
    <source>
        <dbReference type="EMBL" id="CUV06040.1"/>
    </source>
</evidence>
<evidence type="ECO:0000256" key="5">
    <source>
        <dbReference type="ARBA" id="ARBA00048434"/>
    </source>
</evidence>
<dbReference type="InterPro" id="IPR007356">
    <property type="entry name" value="tRNA_m1G_MeTrfase_euk"/>
</dbReference>
<name>A0A0S4TF11_CRYHO</name>
<dbReference type="EMBL" id="JTAI01000009">
    <property type="protein sequence ID" value="PPS94160.1"/>
    <property type="molecule type" value="Genomic_DNA"/>
</dbReference>
<dbReference type="VEuPathDB" id="CryptoDB:CHUDEA5_500"/>
<dbReference type="Proteomes" id="UP001429100">
    <property type="component" value="Unassembled WGS sequence"/>
</dbReference>
<dbReference type="GO" id="GO:0005634">
    <property type="term" value="C:nucleus"/>
    <property type="evidence" value="ECO:0007669"/>
    <property type="project" value="TreeGrafter"/>
</dbReference>
<sequence length="246" mass="28149">MEFEISSANINDHVKCQIKKKTSDNRKNRNFKSNQDYLNNIGLGPTLIIDCDYDDKLSDRNLKSLVVQLSISYSCIRKSKIPLKMIICGVSQRLKQGLYKTLAESWLGVEISSDKVNKIVSDRYSDKNSNYEIIYLSADSNNVLTSKQDQDEYGNSSNQGFNNKQIFIIGGIIDRNKYKNISKLRAEEFNIKTAKLPIIESGMTLCSNQVLTVNHVIECIVKYNETCNWYTTFDSILPKRKKDNTN</sequence>
<dbReference type="GO" id="GO:0052905">
    <property type="term" value="F:tRNA (guanosine(9)-N1)-methyltransferase activity"/>
    <property type="evidence" value="ECO:0007669"/>
    <property type="project" value="UniProtKB-EC"/>
</dbReference>
<evidence type="ECO:0000313" key="8">
    <source>
        <dbReference type="EMBL" id="PPS94160.1"/>
    </source>
</evidence>
<dbReference type="Gene3D" id="3.40.1280.30">
    <property type="match status" value="1"/>
</dbReference>
<keyword evidence="2" id="KW-0489">Methyltransferase</keyword>
<dbReference type="GO" id="GO:0000049">
    <property type="term" value="F:tRNA binding"/>
    <property type="evidence" value="ECO:0007669"/>
    <property type="project" value="TreeGrafter"/>
</dbReference>
<dbReference type="Proteomes" id="UP000199752">
    <property type="component" value="Chromosome 5"/>
</dbReference>
<organism evidence="7">
    <name type="scientific">Cryptosporidium hominis</name>
    <dbReference type="NCBI Taxonomy" id="237895"/>
    <lineage>
        <taxon>Eukaryota</taxon>
        <taxon>Sar</taxon>
        <taxon>Alveolata</taxon>
        <taxon>Apicomplexa</taxon>
        <taxon>Conoidasida</taxon>
        <taxon>Coccidia</taxon>
        <taxon>Eucoccidiorida</taxon>
        <taxon>Eimeriorina</taxon>
        <taxon>Cryptosporidiidae</taxon>
        <taxon>Cryptosporidium</taxon>
    </lineage>
</organism>
<dbReference type="InterPro" id="IPR028564">
    <property type="entry name" value="MT_TRM10-typ"/>
</dbReference>
<keyword evidence="3" id="KW-0808">Transferase</keyword>
<dbReference type="CDD" id="cd18089">
    <property type="entry name" value="SPOUT_Trm10-like"/>
    <property type="match status" value="1"/>
</dbReference>
<reference evidence="7" key="2">
    <citation type="submission" date="2015-08" db="EMBL/GenBank/DDBJ databases">
        <authorList>
            <person name="Babu N.S."/>
            <person name="Beckwith C.J."/>
            <person name="Beseler K.G."/>
            <person name="Brison A."/>
            <person name="Carone J.V."/>
            <person name="Caskin T.P."/>
            <person name="Diamond M."/>
            <person name="Durham M.E."/>
            <person name="Foxe J.M."/>
            <person name="Go M."/>
            <person name="Henderson B.A."/>
            <person name="Jones I.B."/>
            <person name="McGettigan J.A."/>
            <person name="Micheletti S.J."/>
            <person name="Nasrallah M.E."/>
            <person name="Ortiz D."/>
            <person name="Piller C.R."/>
            <person name="Privatt S.R."/>
            <person name="Schneider S.L."/>
            <person name="Sharp S."/>
            <person name="Smith T.C."/>
            <person name="Stanton J.D."/>
            <person name="Ullery H.E."/>
            <person name="Wilson R.J."/>
            <person name="Serrano M.G."/>
            <person name="Buck G."/>
            <person name="Lee V."/>
            <person name="Wang Y."/>
            <person name="Carvalho R."/>
            <person name="Voegtly L."/>
            <person name="Shi R."/>
            <person name="Duckworth R."/>
            <person name="Johnson A."/>
            <person name="Loviza R."/>
            <person name="Walstead R."/>
            <person name="Shah Z."/>
            <person name="Kiflezghi M."/>
            <person name="Wade K."/>
            <person name="Ball S.L."/>
            <person name="Bradley K.W."/>
            <person name="Asai D.J."/>
            <person name="Bowman C.A."/>
            <person name="Russell D.A."/>
            <person name="Pope W.H."/>
            <person name="Jacobs-Sera D."/>
            <person name="Hendrix R.W."/>
            <person name="Hatfull G.F."/>
        </authorList>
    </citation>
    <scope>NUCLEOTIDE SEQUENCE [LARGE SCALE GENOMIC DNA]</scope>
</reference>
<keyword evidence="9" id="KW-1185">Reference proteome</keyword>
<reference evidence="8 9" key="1">
    <citation type="submission" date="2014-11" db="EMBL/GenBank/DDBJ databases">
        <title>Comparative genomic analysis of Cryptosporidium hominis reveals occurrence of genetic recombination in virulent subtypes.</title>
        <authorList>
            <person name="Guo Y."/>
            <person name="Tang K."/>
            <person name="Frace M."/>
            <person name="Li N."/>
            <person name="Roellig D.M."/>
            <person name="Sammons S."/>
            <person name="Knipe K."/>
            <person name="Rowe L."/>
            <person name="Feng Y."/>
            <person name="Xiao L."/>
        </authorList>
    </citation>
    <scope>NUCLEOTIDE SEQUENCE [LARGE SCALE GENOMIC DNA]</scope>
    <source>
        <strain evidence="8">30976</strain>
    </source>
</reference>
<evidence type="ECO:0000259" key="6">
    <source>
        <dbReference type="PROSITE" id="PS51675"/>
    </source>
</evidence>
<reference evidence="8 9" key="3">
    <citation type="submission" date="2017-10" db="EMBL/GenBank/DDBJ databases">
        <title>Consistent, comparative and evidence-based genome annotation and re-annotation for the closely-related species, Cryptosporidium parvum, C. hominis and C. tyzzeri.</title>
        <authorList>
            <person name="Baptista R.P."/>
            <person name="Li Y."/>
            <person name="Sateriale A."/>
            <person name="Striepen B."/>
            <person name="Kissinger J.C."/>
        </authorList>
    </citation>
    <scope>NUCLEOTIDE SEQUENCE [LARGE SCALE GENOMIC DNA]</scope>
    <source>
        <strain evidence="8">30976</strain>
    </source>
</reference>
<dbReference type="InterPro" id="IPR038459">
    <property type="entry name" value="MT_TRM10-typ_sf"/>
</dbReference>
<proteinExistence type="predicted"/>
<evidence type="ECO:0000256" key="3">
    <source>
        <dbReference type="ARBA" id="ARBA00022679"/>
    </source>
</evidence>
<dbReference type="VEuPathDB" id="CryptoDB:GY17_00002930"/>
<dbReference type="AlphaFoldDB" id="A0A0S4TF11"/>
<feature type="domain" description="SAM-dependent MTase TRM10-type" evidence="6">
    <location>
        <begin position="33"/>
        <end position="244"/>
    </location>
</feature>
<dbReference type="VEuPathDB" id="CryptoDB:ChTU502y2012_385g0340"/>